<organism evidence="3 4">
    <name type="scientific">Paenibacillus faecis</name>
    <dbReference type="NCBI Taxonomy" id="862114"/>
    <lineage>
        <taxon>Bacteria</taxon>
        <taxon>Bacillati</taxon>
        <taxon>Bacillota</taxon>
        <taxon>Bacilli</taxon>
        <taxon>Bacillales</taxon>
        <taxon>Paenibacillaceae</taxon>
        <taxon>Paenibacillus</taxon>
    </lineage>
</organism>
<evidence type="ECO:0000313" key="3">
    <source>
        <dbReference type="EMBL" id="TYA15344.1"/>
    </source>
</evidence>
<reference evidence="3 4" key="1">
    <citation type="submission" date="2019-08" db="EMBL/GenBank/DDBJ databases">
        <title>Genome sequencing of Paenibacillus faecis DSM 23593(T).</title>
        <authorList>
            <person name="Kook J.-K."/>
            <person name="Park S.-N."/>
            <person name="Lim Y.K."/>
        </authorList>
    </citation>
    <scope>NUCLEOTIDE SEQUENCE [LARGE SCALE GENOMIC DNA]</scope>
    <source>
        <strain evidence="3 4">DSM 23593</strain>
    </source>
</reference>
<dbReference type="OrthoDB" id="1845399at2"/>
<dbReference type="RefSeq" id="WP_148450934.1">
    <property type="nucleotide sequence ID" value="NZ_VSDO01000001.1"/>
</dbReference>
<dbReference type="EMBL" id="VSDO01000001">
    <property type="protein sequence ID" value="TYA15344.1"/>
    <property type="molecule type" value="Genomic_DNA"/>
</dbReference>
<dbReference type="GO" id="GO:0030435">
    <property type="term" value="P:sporulation resulting in formation of a cellular spore"/>
    <property type="evidence" value="ECO:0007669"/>
    <property type="project" value="UniProtKB-KW"/>
</dbReference>
<keyword evidence="4" id="KW-1185">Reference proteome</keyword>
<comment type="caution">
    <text evidence="3">The sequence shown here is derived from an EMBL/GenBank/DDBJ whole genome shotgun (WGS) entry which is preliminary data.</text>
</comment>
<keyword evidence="2" id="KW-0749">Sporulation</keyword>
<accession>A0A5D0D175</accession>
<dbReference type="AlphaFoldDB" id="A0A5D0D175"/>
<sequence>MILLPPGEMEQVDGLELSGTEREILRLKQASPVTYPYRSVQVLEFELRTRSRIVEAAVGLYRSGARFSTFANSRCNERYWTRLDNGGFRLRNDVTPAEGIRDIYRNGWAYAFECATAMVIALYKGVLEAIGEPAFNAYFGGLLLYDWKYDSDLRIISVPGGEAFPGDVVYFKNPDFDPNTPEWRGENGILLPDGNYFAHGMGLRSGAEIIAELNTKRRPGSTVSAYRLDQVETLDYAYTLGLSNVSARIGSRLYSL</sequence>
<dbReference type="GO" id="GO:0003810">
    <property type="term" value="F:protein-glutamine gamma-glutamyltransferase activity"/>
    <property type="evidence" value="ECO:0007669"/>
    <property type="project" value="InterPro"/>
</dbReference>
<name>A0A5D0D175_9BACL</name>
<dbReference type="Proteomes" id="UP000325218">
    <property type="component" value="Unassembled WGS sequence"/>
</dbReference>
<proteinExistence type="inferred from homology"/>
<evidence type="ECO:0000256" key="2">
    <source>
        <dbReference type="ARBA" id="ARBA00022969"/>
    </source>
</evidence>
<protein>
    <submittedName>
        <fullName evidence="3">Protein-glutamine gamma-glutamyltransferase</fullName>
    </submittedName>
</protein>
<gene>
    <name evidence="3" type="ORF">FRY98_06880</name>
</gene>
<evidence type="ECO:0000313" key="4">
    <source>
        <dbReference type="Proteomes" id="UP000325218"/>
    </source>
</evidence>
<dbReference type="InterPro" id="IPR020916">
    <property type="entry name" value="Gln_gamma-glutamylTfrase_bac"/>
</dbReference>
<evidence type="ECO:0000256" key="1">
    <source>
        <dbReference type="ARBA" id="ARBA00022679"/>
    </source>
</evidence>
<dbReference type="HAMAP" id="MF_00727">
    <property type="entry name" value="Tgl"/>
    <property type="match status" value="1"/>
</dbReference>
<keyword evidence="1 3" id="KW-0808">Transferase</keyword>
<dbReference type="Pfam" id="PF20085">
    <property type="entry name" value="TGL"/>
    <property type="match status" value="1"/>
</dbReference>